<evidence type="ECO:0000259" key="8">
    <source>
        <dbReference type="PROSITE" id="PS50222"/>
    </source>
</evidence>
<keyword evidence="6" id="KW-0175">Coiled coil</keyword>
<dbReference type="SUPFAM" id="SSF47473">
    <property type="entry name" value="EF-hand"/>
    <property type="match status" value="1"/>
</dbReference>
<dbReference type="InterPro" id="IPR018247">
    <property type="entry name" value="EF_Hand_1_Ca_BS"/>
</dbReference>
<feature type="region of interest" description="Disordered" evidence="7">
    <location>
        <begin position="990"/>
        <end position="1032"/>
    </location>
</feature>
<protein>
    <recommendedName>
        <fullName evidence="8">EF-hand domain-containing protein</fullName>
    </recommendedName>
</protein>
<evidence type="ECO:0000313" key="10">
    <source>
        <dbReference type="Proteomes" id="UP001209878"/>
    </source>
</evidence>
<dbReference type="InterPro" id="IPR002048">
    <property type="entry name" value="EF_hand_dom"/>
</dbReference>
<keyword evidence="4" id="KW-0106">Calcium</keyword>
<evidence type="ECO:0000256" key="6">
    <source>
        <dbReference type="SAM" id="Coils"/>
    </source>
</evidence>
<dbReference type="GO" id="GO:0034454">
    <property type="term" value="P:microtubule anchoring at centrosome"/>
    <property type="evidence" value="ECO:0007669"/>
    <property type="project" value="TreeGrafter"/>
</dbReference>
<dbReference type="Proteomes" id="UP001209878">
    <property type="component" value="Unassembled WGS sequence"/>
</dbReference>
<feature type="compositionally biased region" description="Polar residues" evidence="7">
    <location>
        <begin position="437"/>
        <end position="447"/>
    </location>
</feature>
<comment type="caution">
    <text evidence="9">The sequence shown here is derived from an EMBL/GenBank/DDBJ whole genome shotgun (WGS) entry which is preliminary data.</text>
</comment>
<dbReference type="PROSITE" id="PS50222">
    <property type="entry name" value="EF_HAND_2"/>
    <property type="match status" value="2"/>
</dbReference>
<feature type="coiled-coil region" evidence="6">
    <location>
        <begin position="552"/>
        <end position="701"/>
    </location>
</feature>
<dbReference type="InterPro" id="IPR011992">
    <property type="entry name" value="EF-hand-dom_pair"/>
</dbReference>
<keyword evidence="2" id="KW-0963">Cytoplasm</keyword>
<keyword evidence="3" id="KW-0597">Phosphoprotein</keyword>
<name>A0AAD9P430_RIDPI</name>
<dbReference type="EMBL" id="JAODUO010000161">
    <property type="protein sequence ID" value="KAK2187575.1"/>
    <property type="molecule type" value="Genomic_DNA"/>
</dbReference>
<comment type="subcellular location">
    <subcellularLocation>
        <location evidence="1">Cytoplasm</location>
        <location evidence="1">Cytoskeleton</location>
        <location evidence="1">Microtubule organizing center</location>
        <location evidence="1">Centrosome</location>
    </subcellularLocation>
</comment>
<dbReference type="GO" id="GO:0005813">
    <property type="term" value="C:centrosome"/>
    <property type="evidence" value="ECO:0007669"/>
    <property type="project" value="UniProtKB-SubCell"/>
</dbReference>
<keyword evidence="5" id="KW-0206">Cytoskeleton</keyword>
<organism evidence="9 10">
    <name type="scientific">Ridgeia piscesae</name>
    <name type="common">Tubeworm</name>
    <dbReference type="NCBI Taxonomy" id="27915"/>
    <lineage>
        <taxon>Eukaryota</taxon>
        <taxon>Metazoa</taxon>
        <taxon>Spiralia</taxon>
        <taxon>Lophotrochozoa</taxon>
        <taxon>Annelida</taxon>
        <taxon>Polychaeta</taxon>
        <taxon>Sedentaria</taxon>
        <taxon>Canalipalpata</taxon>
        <taxon>Sabellida</taxon>
        <taxon>Siboglinidae</taxon>
        <taxon>Ridgeia</taxon>
    </lineage>
</organism>
<dbReference type="PROSITE" id="PS00018">
    <property type="entry name" value="EF_HAND_1"/>
    <property type="match status" value="1"/>
</dbReference>
<dbReference type="PANTHER" id="PTHR18905:SF13">
    <property type="entry name" value="NON-CENTROSOMAL MICROTUBULE ARRAY"/>
    <property type="match status" value="1"/>
</dbReference>
<evidence type="ECO:0000256" key="5">
    <source>
        <dbReference type="ARBA" id="ARBA00023212"/>
    </source>
</evidence>
<evidence type="ECO:0000256" key="2">
    <source>
        <dbReference type="ARBA" id="ARBA00022490"/>
    </source>
</evidence>
<gene>
    <name evidence="9" type="ORF">NP493_161g01028</name>
</gene>
<accession>A0AAD9P430</accession>
<feature type="region of interest" description="Disordered" evidence="7">
    <location>
        <begin position="423"/>
        <end position="497"/>
    </location>
</feature>
<feature type="compositionally biased region" description="Basic and acidic residues" evidence="7">
    <location>
        <begin position="990"/>
        <end position="1006"/>
    </location>
</feature>
<dbReference type="PANTHER" id="PTHR18905">
    <property type="entry name" value="NINEIN"/>
    <property type="match status" value="1"/>
</dbReference>
<evidence type="ECO:0000313" key="9">
    <source>
        <dbReference type="EMBL" id="KAK2187575.1"/>
    </source>
</evidence>
<feature type="coiled-coil region" evidence="6">
    <location>
        <begin position="944"/>
        <end position="978"/>
    </location>
</feature>
<evidence type="ECO:0000256" key="7">
    <source>
        <dbReference type="SAM" id="MobiDB-lite"/>
    </source>
</evidence>
<dbReference type="SMART" id="SM00054">
    <property type="entry name" value="EFh"/>
    <property type="match status" value="2"/>
</dbReference>
<feature type="coiled-coil region" evidence="6">
    <location>
        <begin position="215"/>
        <end position="339"/>
    </location>
</feature>
<proteinExistence type="predicted"/>
<keyword evidence="10" id="KW-1185">Reference proteome</keyword>
<evidence type="ECO:0000256" key="4">
    <source>
        <dbReference type="ARBA" id="ARBA00022837"/>
    </source>
</evidence>
<dbReference type="AlphaFoldDB" id="A0AAD9P430"/>
<feature type="domain" description="EF-hand" evidence="8">
    <location>
        <begin position="9"/>
        <end position="44"/>
    </location>
</feature>
<feature type="coiled-coil region" evidence="6">
    <location>
        <begin position="380"/>
        <end position="421"/>
    </location>
</feature>
<sequence length="1032" mass="120639">MENLLDQASEEEHLRAIWRDLGVGKSGSLTISELAIVCEHIGMEEMDEEELGHLFNKLDEDADGLVSFNEFLRGLFQHSTPATPVPKLTRSASAPRQANRVKLKLSRSASNIEDRSRSTPTFFLSSGSGIFSSIDTDHSGFARPETIIELWDSLNVPQGPEILEYLEFDMNTKINLADLSYVLEQELHSIEENNATYQAAIATYEHTLHYVKSTQEQATAEINKLKSDLAEANSRISLLVKEGDERHTTLEKARDRELLELEQKYQEQIKRLQSEGETERDNLLHQTSQQNTRLQTQIEALKQQENELRDNLSFAQKDLERVEKENGEMAERCRQLERQNFRQHKELEATADLQAKVSDLGDLQLEQLELSRVVVLDESQRFLEEKLKQIRAENQELKDKNDELTMEVEQMRQLLQSARRHLLTGPGGRSEDGESGPQLQRSGSILSDYTKPVIQKQRGDSVSDTSEDEAGDRPRRKLPCTPSDADADTDTGPTVEVEELRAEIDGLRKEKDELRGEHTREVAKLQRCLSAERLAIEQKYTLEMSDLEDTYLEEKELIMKTFTKQKEEMAKKLEEGLEVTLREREKELEMRLEETLHTQERELERRVEETLREREEMFRKTWEEEKKEMEEEKTRLIAKLKADYKKELHDKLKEQAERSARELDEALSRELSECDALRLQKSEIELRLRLLREELTLQSEQEKLALTETWQEERRQLEEEHAAKICNINNMLSLGADGLRGKLKEDFYTLLERHKEVLDREKMDWQKELSEQQMTQLQQLHVQEKAQQLQLEEKQKHKIEKMVTRERNKLEKAFAVRLETAVEKEKTELEAAIMDKYKEEFLKREHDLEKEFKVKMLNEKRELEKAIREKCDKDYQNAKVDLERSFKERFAKLERAQAENSLMAEKGRLVDEKVGLKKKLETDLCHTIERRLEVEFAGQLHQVRAAFEEERSQLLSRITSLQRELDESHGEREREQRQWRETLEQARWKKRVSVTERDMGGEREWTGDSGNEVETASEDPRGGTYAGKENRG</sequence>
<evidence type="ECO:0000256" key="3">
    <source>
        <dbReference type="ARBA" id="ARBA00022553"/>
    </source>
</evidence>
<feature type="domain" description="EF-hand" evidence="8">
    <location>
        <begin position="46"/>
        <end position="81"/>
    </location>
</feature>
<dbReference type="CDD" id="cd00051">
    <property type="entry name" value="EFh"/>
    <property type="match status" value="1"/>
</dbReference>
<dbReference type="Gene3D" id="1.10.238.10">
    <property type="entry name" value="EF-hand"/>
    <property type="match status" value="1"/>
</dbReference>
<reference evidence="9" key="1">
    <citation type="journal article" date="2023" name="Mol. Biol. Evol.">
        <title>Third-Generation Sequencing Reveals the Adaptive Role of the Epigenome in Three Deep-Sea Polychaetes.</title>
        <authorList>
            <person name="Perez M."/>
            <person name="Aroh O."/>
            <person name="Sun Y."/>
            <person name="Lan Y."/>
            <person name="Juniper S.K."/>
            <person name="Young C.R."/>
            <person name="Angers B."/>
            <person name="Qian P.Y."/>
        </authorList>
    </citation>
    <scope>NUCLEOTIDE SEQUENCE</scope>
    <source>
        <strain evidence="9">R07B-5</strain>
    </source>
</reference>
<evidence type="ECO:0000256" key="1">
    <source>
        <dbReference type="ARBA" id="ARBA00004300"/>
    </source>
</evidence>
<dbReference type="Pfam" id="PF13499">
    <property type="entry name" value="EF-hand_7"/>
    <property type="match status" value="1"/>
</dbReference>
<dbReference type="GO" id="GO:0005509">
    <property type="term" value="F:calcium ion binding"/>
    <property type="evidence" value="ECO:0007669"/>
    <property type="project" value="InterPro"/>
</dbReference>